<feature type="chain" id="PRO_5046129300" description="DUF2282 domain-containing protein" evidence="1">
    <location>
        <begin position="21"/>
        <end position="88"/>
    </location>
</feature>
<evidence type="ECO:0000313" key="3">
    <source>
        <dbReference type="Proteomes" id="UP000094329"/>
    </source>
</evidence>
<proteinExistence type="predicted"/>
<protein>
    <recommendedName>
        <fullName evidence="4">DUF2282 domain-containing protein</fullName>
    </recommendedName>
</protein>
<reference evidence="2 3" key="1">
    <citation type="submission" date="2016-08" db="EMBL/GenBank/DDBJ databases">
        <title>Draft genome sequence of Candidatus Piscirickettsia litoralis, from seawater.</title>
        <authorList>
            <person name="Wan X."/>
            <person name="Lee A.J."/>
            <person name="Hou S."/>
            <person name="Donachie S.P."/>
        </authorList>
    </citation>
    <scope>NUCLEOTIDE SEQUENCE [LARGE SCALE GENOMIC DNA]</scope>
    <source>
        <strain evidence="2 3">Y2</strain>
    </source>
</reference>
<sequence>MALALAVAATFAAGTVAVQAKPVKCYGVSLKGKNDCGTKLHACAGQSTKDYDPTEWIYVKAVKNENGAVIEPAKDVCQSLKDKVAKLK</sequence>
<organism evidence="2 3">
    <name type="scientific">Piscirickettsia litoralis</name>
    <dbReference type="NCBI Taxonomy" id="1891921"/>
    <lineage>
        <taxon>Bacteria</taxon>
        <taxon>Pseudomonadati</taxon>
        <taxon>Pseudomonadota</taxon>
        <taxon>Gammaproteobacteria</taxon>
        <taxon>Thiotrichales</taxon>
        <taxon>Piscirickettsiaceae</taxon>
        <taxon>Piscirickettsia</taxon>
    </lineage>
</organism>
<dbReference type="Pfam" id="PF10048">
    <property type="entry name" value="DUF2282"/>
    <property type="match status" value="1"/>
</dbReference>
<keyword evidence="3" id="KW-1185">Reference proteome</keyword>
<evidence type="ECO:0000256" key="1">
    <source>
        <dbReference type="SAM" id="SignalP"/>
    </source>
</evidence>
<dbReference type="InterPro" id="IPR018740">
    <property type="entry name" value="DUF2282_membr"/>
</dbReference>
<feature type="signal peptide" evidence="1">
    <location>
        <begin position="1"/>
        <end position="20"/>
    </location>
</feature>
<evidence type="ECO:0000313" key="2">
    <source>
        <dbReference type="EMBL" id="ODN43362.1"/>
    </source>
</evidence>
<name>A0ABX3A3A9_9GAMM</name>
<gene>
    <name evidence="2" type="ORF">BGC07_11050</name>
</gene>
<comment type="caution">
    <text evidence="2">The sequence shown here is derived from an EMBL/GenBank/DDBJ whole genome shotgun (WGS) entry which is preliminary data.</text>
</comment>
<keyword evidence="1" id="KW-0732">Signal</keyword>
<accession>A0ABX3A3A9</accession>
<dbReference type="Proteomes" id="UP000094329">
    <property type="component" value="Unassembled WGS sequence"/>
</dbReference>
<evidence type="ECO:0008006" key="4">
    <source>
        <dbReference type="Google" id="ProtNLM"/>
    </source>
</evidence>
<dbReference type="EMBL" id="MDTU01000001">
    <property type="protein sequence ID" value="ODN43362.1"/>
    <property type="molecule type" value="Genomic_DNA"/>
</dbReference>